<dbReference type="EMBL" id="CCYD01000645">
    <property type="protein sequence ID" value="CEG42749.1"/>
    <property type="molecule type" value="Genomic_DNA"/>
</dbReference>
<protein>
    <submittedName>
        <fullName evidence="1">Uncharacterized protein</fullName>
    </submittedName>
</protein>
<dbReference type="AlphaFoldDB" id="A0A0P1ANJ6"/>
<keyword evidence="2" id="KW-1185">Reference proteome</keyword>
<organism evidence="1 2">
    <name type="scientific">Plasmopara halstedii</name>
    <name type="common">Downy mildew of sunflower</name>
    <dbReference type="NCBI Taxonomy" id="4781"/>
    <lineage>
        <taxon>Eukaryota</taxon>
        <taxon>Sar</taxon>
        <taxon>Stramenopiles</taxon>
        <taxon>Oomycota</taxon>
        <taxon>Peronosporomycetes</taxon>
        <taxon>Peronosporales</taxon>
        <taxon>Peronosporaceae</taxon>
        <taxon>Plasmopara</taxon>
    </lineage>
</organism>
<reference evidence="2" key="1">
    <citation type="submission" date="2014-09" db="EMBL/GenBank/DDBJ databases">
        <authorList>
            <person name="Sharma Rahul"/>
            <person name="Thines Marco"/>
        </authorList>
    </citation>
    <scope>NUCLEOTIDE SEQUENCE [LARGE SCALE GENOMIC DNA]</scope>
</reference>
<accession>A0A0P1ANJ6</accession>
<dbReference type="RefSeq" id="XP_024579118.1">
    <property type="nucleotide sequence ID" value="XM_024728663.1"/>
</dbReference>
<dbReference type="GeneID" id="36408054"/>
<name>A0A0P1ANJ6_PLAHL</name>
<proteinExistence type="predicted"/>
<dbReference type="OrthoDB" id="10340515at2759"/>
<evidence type="ECO:0000313" key="1">
    <source>
        <dbReference type="EMBL" id="CEG42749.1"/>
    </source>
</evidence>
<dbReference type="Proteomes" id="UP000054928">
    <property type="component" value="Unassembled WGS sequence"/>
</dbReference>
<evidence type="ECO:0000313" key="2">
    <source>
        <dbReference type="Proteomes" id="UP000054928"/>
    </source>
</evidence>
<sequence length="110" mass="12390">MDVGKPCISKSCRRDKNGYLAWCSAYPSTSKSGGQSAKVLADAEQKHIDGKAVVMLTSMLKRLTKQNTNANIRFEPRGLGQLTKDKFNIEYKYEIISLKLLEIFLAVKKY</sequence>